<name>A0AA51RX48_9GAMM</name>
<feature type="compositionally biased region" description="Polar residues" evidence="5">
    <location>
        <begin position="399"/>
        <end position="412"/>
    </location>
</feature>
<evidence type="ECO:0000313" key="9">
    <source>
        <dbReference type="Proteomes" id="UP001239782"/>
    </source>
</evidence>
<dbReference type="GO" id="GO:0006935">
    <property type="term" value="P:chemotaxis"/>
    <property type="evidence" value="ECO:0007669"/>
    <property type="project" value="UniProtKB-ARBA"/>
</dbReference>
<dbReference type="RefSeq" id="WP_309204387.1">
    <property type="nucleotide sequence ID" value="NZ_CP133548.1"/>
</dbReference>
<dbReference type="SMART" id="SM00283">
    <property type="entry name" value="MA"/>
    <property type="match status" value="1"/>
</dbReference>
<organism evidence="8 9">
    <name type="scientific">Pleionea litopenaei</name>
    <dbReference type="NCBI Taxonomy" id="3070815"/>
    <lineage>
        <taxon>Bacteria</taxon>
        <taxon>Pseudomonadati</taxon>
        <taxon>Pseudomonadota</taxon>
        <taxon>Gammaproteobacteria</taxon>
        <taxon>Oceanospirillales</taxon>
        <taxon>Pleioneaceae</taxon>
        <taxon>Pleionea</taxon>
    </lineage>
</organism>
<comment type="similarity">
    <text evidence="3">Belongs to the methyl-accepting chemotaxis (MCP) protein family.</text>
</comment>
<dbReference type="PANTHER" id="PTHR32089">
    <property type="entry name" value="METHYL-ACCEPTING CHEMOTAXIS PROTEIN MCPB"/>
    <property type="match status" value="1"/>
</dbReference>
<dbReference type="Pfam" id="PF00015">
    <property type="entry name" value="MCPsignal"/>
    <property type="match status" value="1"/>
</dbReference>
<gene>
    <name evidence="8" type="ORF">Q9312_09550</name>
</gene>
<keyword evidence="6" id="KW-0472">Membrane</keyword>
<protein>
    <submittedName>
        <fullName evidence="8">Methyl-accepting chemotaxis protein</fullName>
    </submittedName>
</protein>
<feature type="transmembrane region" description="Helical" evidence="6">
    <location>
        <begin position="34"/>
        <end position="55"/>
    </location>
</feature>
<keyword evidence="2 4" id="KW-0807">Transducer</keyword>
<proteinExistence type="inferred from homology"/>
<dbReference type="AlphaFoldDB" id="A0AA51RX48"/>
<sequence>MNFKARIYLAVALLLINNIALFSGLIFYSDNTPWLLLIGSAILLIAMLGLAFYYFRTKYSHFERIATILDNITSGKSSLTERVTISGINEFSALAVHLNKMLNNMQNLLMDVGQVAQLVNNKIKDAEKEISGLTGNTQTSYHLSRLTIKSVKEVSLMSAEIAQNSDSAASAVSVAHQASTNGHKLMTNTSEIAVEMGQQMNALKEQMSGFSEKSQSMLNMVDMIKTITDQTNLLALNAAIEAARAGEAGRGFAVVADEVRNLAAKTQQSAEAITRELSENRDLNARLMQQIDQAATTTFTMLDSLKDTQDSMKQVVTSIDTINEMAREIANASQHQADATQNITTIGETIERLSGDTNSKIRQLIEHMQGLMVYSGSLDEQVQQFRKVTNELENKETPATDSSNSSADIELF</sequence>
<feature type="region of interest" description="Disordered" evidence="5">
    <location>
        <begin position="393"/>
        <end position="412"/>
    </location>
</feature>
<evidence type="ECO:0000256" key="1">
    <source>
        <dbReference type="ARBA" id="ARBA00004370"/>
    </source>
</evidence>
<evidence type="ECO:0000256" key="2">
    <source>
        <dbReference type="ARBA" id="ARBA00023224"/>
    </source>
</evidence>
<dbReference type="EMBL" id="CP133548">
    <property type="protein sequence ID" value="WMS89135.1"/>
    <property type="molecule type" value="Genomic_DNA"/>
</dbReference>
<dbReference type="GO" id="GO:0016020">
    <property type="term" value="C:membrane"/>
    <property type="evidence" value="ECO:0007669"/>
    <property type="project" value="UniProtKB-SubCell"/>
</dbReference>
<keyword evidence="6" id="KW-1133">Transmembrane helix</keyword>
<feature type="domain" description="Methyl-accepting transducer" evidence="7">
    <location>
        <begin position="115"/>
        <end position="351"/>
    </location>
</feature>
<feature type="transmembrane region" description="Helical" evidence="6">
    <location>
        <begin position="7"/>
        <end position="28"/>
    </location>
</feature>
<dbReference type="InterPro" id="IPR003660">
    <property type="entry name" value="HAMP_dom"/>
</dbReference>
<evidence type="ECO:0000256" key="4">
    <source>
        <dbReference type="PROSITE-ProRule" id="PRU00284"/>
    </source>
</evidence>
<evidence type="ECO:0000313" key="8">
    <source>
        <dbReference type="EMBL" id="WMS89135.1"/>
    </source>
</evidence>
<dbReference type="SUPFAM" id="SSF58104">
    <property type="entry name" value="Methyl-accepting chemotaxis protein (MCP) signaling domain"/>
    <property type="match status" value="1"/>
</dbReference>
<evidence type="ECO:0000256" key="6">
    <source>
        <dbReference type="SAM" id="Phobius"/>
    </source>
</evidence>
<keyword evidence="9" id="KW-1185">Reference proteome</keyword>
<evidence type="ECO:0000256" key="5">
    <source>
        <dbReference type="SAM" id="MobiDB-lite"/>
    </source>
</evidence>
<dbReference type="Pfam" id="PF00672">
    <property type="entry name" value="HAMP"/>
    <property type="match status" value="1"/>
</dbReference>
<evidence type="ECO:0000259" key="7">
    <source>
        <dbReference type="PROSITE" id="PS50111"/>
    </source>
</evidence>
<dbReference type="KEGG" id="plei:Q9312_09550"/>
<keyword evidence="6" id="KW-0812">Transmembrane</keyword>
<dbReference type="Gene3D" id="1.10.287.950">
    <property type="entry name" value="Methyl-accepting chemotaxis protein"/>
    <property type="match status" value="1"/>
</dbReference>
<dbReference type="PANTHER" id="PTHR32089:SF112">
    <property type="entry name" value="LYSOZYME-LIKE PROTEIN-RELATED"/>
    <property type="match status" value="1"/>
</dbReference>
<dbReference type="GO" id="GO:0007165">
    <property type="term" value="P:signal transduction"/>
    <property type="evidence" value="ECO:0007669"/>
    <property type="project" value="UniProtKB-KW"/>
</dbReference>
<dbReference type="PROSITE" id="PS50111">
    <property type="entry name" value="CHEMOTAXIS_TRANSDUC_2"/>
    <property type="match status" value="1"/>
</dbReference>
<comment type="subcellular location">
    <subcellularLocation>
        <location evidence="1">Membrane</location>
    </subcellularLocation>
</comment>
<evidence type="ECO:0000256" key="3">
    <source>
        <dbReference type="ARBA" id="ARBA00029447"/>
    </source>
</evidence>
<reference evidence="8 9" key="1">
    <citation type="submission" date="2023-08" db="EMBL/GenBank/DDBJ databases">
        <title>Pleionea litopenaei sp. nov., isolated from stomach of juvenile Litopenaeus vannamei.</title>
        <authorList>
            <person name="Rho A.M."/>
            <person name="Hwang C.Y."/>
        </authorList>
    </citation>
    <scope>NUCLEOTIDE SEQUENCE [LARGE SCALE GENOMIC DNA]</scope>
    <source>
        <strain evidence="8 9">HL-JVS1</strain>
    </source>
</reference>
<dbReference type="Proteomes" id="UP001239782">
    <property type="component" value="Chromosome"/>
</dbReference>
<dbReference type="InterPro" id="IPR004089">
    <property type="entry name" value="MCPsignal_dom"/>
</dbReference>
<accession>A0AA51RX48</accession>